<gene>
    <name evidence="5" type="ORF">FHP88_18235</name>
</gene>
<dbReference type="EMBL" id="VMNH01000033">
    <property type="protein sequence ID" value="TVO68860.1"/>
    <property type="molecule type" value="Genomic_DNA"/>
</dbReference>
<organism evidence="5 6">
    <name type="scientific">Sedimenticola selenatireducens</name>
    <dbReference type="NCBI Taxonomy" id="191960"/>
    <lineage>
        <taxon>Bacteria</taxon>
        <taxon>Pseudomonadati</taxon>
        <taxon>Pseudomonadota</taxon>
        <taxon>Gammaproteobacteria</taxon>
        <taxon>Chromatiales</taxon>
        <taxon>Sedimenticolaceae</taxon>
        <taxon>Sedimenticola</taxon>
    </lineage>
</organism>
<protein>
    <recommendedName>
        <fullName evidence="4">Putative pterin-4-alpha-carbinolamine dehydratase</fullName>
        <shortName evidence="4">PHS</shortName>
        <ecNumber evidence="4">4.2.1.96</ecNumber>
    </recommendedName>
    <alternativeName>
        <fullName evidence="4">4-alpha-hydroxy-tetrahydropterin dehydratase</fullName>
    </alternativeName>
    <alternativeName>
        <fullName evidence="4">Pterin carbinolamine dehydratase</fullName>
        <shortName evidence="4">PCD</shortName>
    </alternativeName>
</protein>
<dbReference type="AlphaFoldDB" id="A0A558DJN5"/>
<evidence type="ECO:0000256" key="1">
    <source>
        <dbReference type="ARBA" id="ARBA00001554"/>
    </source>
</evidence>
<evidence type="ECO:0000313" key="5">
    <source>
        <dbReference type="EMBL" id="TVO68860.1"/>
    </source>
</evidence>
<keyword evidence="6" id="KW-1185">Reference proteome</keyword>
<evidence type="ECO:0000256" key="2">
    <source>
        <dbReference type="ARBA" id="ARBA00006472"/>
    </source>
</evidence>
<evidence type="ECO:0000256" key="3">
    <source>
        <dbReference type="ARBA" id="ARBA00023239"/>
    </source>
</evidence>
<evidence type="ECO:0000313" key="6">
    <source>
        <dbReference type="Proteomes" id="UP000316649"/>
    </source>
</evidence>
<dbReference type="EC" id="4.2.1.96" evidence="4"/>
<dbReference type="Proteomes" id="UP000316649">
    <property type="component" value="Unassembled WGS sequence"/>
</dbReference>
<dbReference type="NCBIfam" id="NF002019">
    <property type="entry name" value="PRK00823.1-4"/>
    <property type="match status" value="1"/>
</dbReference>
<dbReference type="HAMAP" id="MF_00434">
    <property type="entry name" value="Pterin_4_alpha"/>
    <property type="match status" value="1"/>
</dbReference>
<keyword evidence="3 4" id="KW-0456">Lyase</keyword>
<accession>A0A558DJN5</accession>
<dbReference type="InterPro" id="IPR036428">
    <property type="entry name" value="PCD_sf"/>
</dbReference>
<dbReference type="SUPFAM" id="SSF55248">
    <property type="entry name" value="PCD-like"/>
    <property type="match status" value="1"/>
</dbReference>
<dbReference type="Gene3D" id="3.30.1360.20">
    <property type="entry name" value="Transcriptional coactivator/pterin dehydratase"/>
    <property type="match status" value="1"/>
</dbReference>
<comment type="caution">
    <text evidence="5">The sequence shown here is derived from an EMBL/GenBank/DDBJ whole genome shotgun (WGS) entry which is preliminary data.</text>
</comment>
<comment type="similarity">
    <text evidence="2 4">Belongs to the pterin-4-alpha-carbinolamine dehydratase family.</text>
</comment>
<dbReference type="CDD" id="cd00913">
    <property type="entry name" value="PCD_DCoH_subfamily_a"/>
    <property type="match status" value="1"/>
</dbReference>
<dbReference type="Pfam" id="PF01329">
    <property type="entry name" value="Pterin_4a"/>
    <property type="match status" value="1"/>
</dbReference>
<evidence type="ECO:0000256" key="4">
    <source>
        <dbReference type="HAMAP-Rule" id="MF_00434"/>
    </source>
</evidence>
<dbReference type="OrthoDB" id="5294615at2"/>
<dbReference type="GO" id="GO:0006729">
    <property type="term" value="P:tetrahydrobiopterin biosynthetic process"/>
    <property type="evidence" value="ECO:0007669"/>
    <property type="project" value="InterPro"/>
</dbReference>
<dbReference type="PANTHER" id="PTHR12599">
    <property type="entry name" value="PTERIN-4-ALPHA-CARBINOLAMINE DEHYDRATASE"/>
    <property type="match status" value="1"/>
</dbReference>
<dbReference type="RefSeq" id="WP_144360559.1">
    <property type="nucleotide sequence ID" value="NZ_VMNH01000033.1"/>
</dbReference>
<dbReference type="PANTHER" id="PTHR12599:SF0">
    <property type="entry name" value="PTERIN-4-ALPHA-CARBINOLAMINE DEHYDRATASE"/>
    <property type="match status" value="1"/>
</dbReference>
<name>A0A558DJN5_9GAMM</name>
<comment type="catalytic activity">
    <reaction evidence="1 4">
        <text>(4aS,6R)-4a-hydroxy-L-erythro-5,6,7,8-tetrahydrobiopterin = (6R)-L-erythro-6,7-dihydrobiopterin + H2O</text>
        <dbReference type="Rhea" id="RHEA:11920"/>
        <dbReference type="ChEBI" id="CHEBI:15377"/>
        <dbReference type="ChEBI" id="CHEBI:15642"/>
        <dbReference type="ChEBI" id="CHEBI:43120"/>
        <dbReference type="EC" id="4.2.1.96"/>
    </reaction>
</comment>
<proteinExistence type="inferred from homology"/>
<reference evidence="5 6" key="1">
    <citation type="submission" date="2019-07" db="EMBL/GenBank/DDBJ databases">
        <title>The pathways for chlorine oxyanion respiration interact through the shared metabolite chlorate.</title>
        <authorList>
            <person name="Barnum T.P."/>
            <person name="Cheng Y."/>
            <person name="Hill K.A."/>
            <person name="Lucas L.N."/>
            <person name="Carlson H.K."/>
            <person name="Coates J.D."/>
        </authorList>
    </citation>
    <scope>NUCLEOTIDE SEQUENCE [LARGE SCALE GENOMIC DNA]</scope>
    <source>
        <strain evidence="5 6">BK-1</strain>
    </source>
</reference>
<sequence>MTQRIQSTTALNERQCLACTTATAMLTATQCKAFLVQLNADWVLASSAKEISRTFKFKDYYQTMAFVNAVAWIANRQDHHPELIVNYNRCQVRYSTHTIGGLSENDFICAAKIDALE</sequence>
<dbReference type="InterPro" id="IPR001533">
    <property type="entry name" value="Pterin_deHydtase"/>
</dbReference>
<dbReference type="GO" id="GO:0008124">
    <property type="term" value="F:4-alpha-hydroxytetrahydrobiopterin dehydratase activity"/>
    <property type="evidence" value="ECO:0007669"/>
    <property type="project" value="UniProtKB-UniRule"/>
</dbReference>